<dbReference type="InterPro" id="IPR029055">
    <property type="entry name" value="Ntn_hydrolases_N"/>
</dbReference>
<protein>
    <recommendedName>
        <fullName evidence="4">Proteasome subunit beta</fullName>
    </recommendedName>
</protein>
<dbReference type="InterPro" id="IPR016050">
    <property type="entry name" value="Proteasome_bsu_CS"/>
</dbReference>
<evidence type="ECO:0000256" key="2">
    <source>
        <dbReference type="ARBA" id="ARBA00022942"/>
    </source>
</evidence>
<dbReference type="GO" id="GO:0019774">
    <property type="term" value="C:proteasome core complex, beta-subunit complex"/>
    <property type="evidence" value="ECO:0007669"/>
    <property type="project" value="UniProtKB-UniRule"/>
</dbReference>
<dbReference type="GO" id="GO:0005634">
    <property type="term" value="C:nucleus"/>
    <property type="evidence" value="ECO:0007669"/>
    <property type="project" value="UniProtKB-SubCell"/>
</dbReference>
<organism evidence="5 6">
    <name type="scientific">Rhodosorus marinus</name>
    <dbReference type="NCBI Taxonomy" id="101924"/>
    <lineage>
        <taxon>Eukaryota</taxon>
        <taxon>Rhodophyta</taxon>
        <taxon>Stylonematophyceae</taxon>
        <taxon>Stylonematales</taxon>
        <taxon>Stylonemataceae</taxon>
        <taxon>Rhodosorus</taxon>
    </lineage>
</organism>
<evidence type="ECO:0000313" key="5">
    <source>
        <dbReference type="EMBL" id="KAJ8903231.1"/>
    </source>
</evidence>
<dbReference type="PANTHER" id="PTHR32194:SF6">
    <property type="entry name" value="PROTEASOME SUBUNIT BETA"/>
    <property type="match status" value="1"/>
</dbReference>
<evidence type="ECO:0000256" key="1">
    <source>
        <dbReference type="ARBA" id="ARBA00022490"/>
    </source>
</evidence>
<dbReference type="GO" id="GO:0005737">
    <property type="term" value="C:cytoplasm"/>
    <property type="evidence" value="ECO:0007669"/>
    <property type="project" value="UniProtKB-SubCell"/>
</dbReference>
<dbReference type="GO" id="GO:0051603">
    <property type="term" value="P:proteolysis involved in protein catabolic process"/>
    <property type="evidence" value="ECO:0007669"/>
    <property type="project" value="InterPro"/>
</dbReference>
<dbReference type="PROSITE" id="PS00854">
    <property type="entry name" value="PROTEASOME_BETA_1"/>
    <property type="match status" value="1"/>
</dbReference>
<accession>A0AAV8UL44</accession>
<dbReference type="PIRSF" id="PIRSF001213">
    <property type="entry name" value="Psome_endopept_beta"/>
    <property type="match status" value="1"/>
</dbReference>
<dbReference type="SUPFAM" id="SSF56235">
    <property type="entry name" value="N-terminal nucleophile aminohydrolases (Ntn hydrolases)"/>
    <property type="match status" value="1"/>
</dbReference>
<evidence type="ECO:0000256" key="3">
    <source>
        <dbReference type="ARBA" id="ARBA00023242"/>
    </source>
</evidence>
<dbReference type="InterPro" id="IPR001353">
    <property type="entry name" value="Proteasome_sua/b"/>
</dbReference>
<dbReference type="InterPro" id="IPR016295">
    <property type="entry name" value="Proteasome_beta4"/>
</dbReference>
<comment type="caution">
    <text evidence="5">The sequence shown here is derived from an EMBL/GenBank/DDBJ whole genome shotgun (WGS) entry which is preliminary data.</text>
</comment>
<proteinExistence type="inferred from homology"/>
<keyword evidence="3 4" id="KW-0539">Nucleus</keyword>
<dbReference type="EMBL" id="JAMWBK010000007">
    <property type="protein sequence ID" value="KAJ8903231.1"/>
    <property type="molecule type" value="Genomic_DNA"/>
</dbReference>
<dbReference type="PROSITE" id="PS51476">
    <property type="entry name" value="PROTEASOME_BETA_2"/>
    <property type="match status" value="1"/>
</dbReference>
<name>A0AAV8UL44_9RHOD</name>
<dbReference type="PANTHER" id="PTHR32194">
    <property type="entry name" value="METALLOPROTEASE TLDD"/>
    <property type="match status" value="1"/>
</dbReference>
<evidence type="ECO:0000256" key="4">
    <source>
        <dbReference type="PIRNR" id="PIRNR001213"/>
    </source>
</evidence>
<evidence type="ECO:0000313" key="6">
    <source>
        <dbReference type="Proteomes" id="UP001157974"/>
    </source>
</evidence>
<dbReference type="Proteomes" id="UP001157974">
    <property type="component" value="Unassembled WGS sequence"/>
</dbReference>
<dbReference type="Gene3D" id="3.60.20.10">
    <property type="entry name" value="Glutamine Phosphoribosylpyrophosphate, subunit 1, domain 1"/>
    <property type="match status" value="1"/>
</dbReference>
<dbReference type="Pfam" id="PF00227">
    <property type="entry name" value="Proteasome"/>
    <property type="match status" value="1"/>
</dbReference>
<dbReference type="InterPro" id="IPR023333">
    <property type="entry name" value="Proteasome_suB-type"/>
</dbReference>
<gene>
    <name evidence="5" type="ORF">NDN08_004341</name>
</gene>
<keyword evidence="1 4" id="KW-0963">Cytoplasm</keyword>
<comment type="subcellular location">
    <subcellularLocation>
        <location evidence="4">Cytoplasm</location>
    </subcellularLocation>
    <subcellularLocation>
        <location evidence="4">Nucleus</location>
    </subcellularLocation>
</comment>
<keyword evidence="6" id="KW-1185">Reference proteome</keyword>
<sequence length="236" mass="26286">MFGGQDSKQHTVQPYVTGTSVIGLKCADGVVLGADTLVSYGSLAKNRKTSRLMTVSNHCSLGFSGEYSDFQEIKSTLEELMISEYCMADNIPMQPRAIHQYLARVMYEARNKQDPLYNQLVIGGVLPATGEGYLGLVDLLGTNYESEMIATGYGTYIALPLLRKAYRPDITVAEGRKVIEDCLRVLYYRDARSIDTVQISTVTKEGAETTEPFKLETSWDFKKFKAGSRLIDESTW</sequence>
<reference evidence="5 6" key="1">
    <citation type="journal article" date="2023" name="Nat. Commun.">
        <title>Origin of minicircular mitochondrial genomes in red algae.</title>
        <authorList>
            <person name="Lee Y."/>
            <person name="Cho C.H."/>
            <person name="Lee Y.M."/>
            <person name="Park S.I."/>
            <person name="Yang J.H."/>
            <person name="West J.A."/>
            <person name="Bhattacharya D."/>
            <person name="Yoon H.S."/>
        </authorList>
    </citation>
    <scope>NUCLEOTIDE SEQUENCE [LARGE SCALE GENOMIC DNA]</scope>
    <source>
        <strain evidence="5 6">CCMP1338</strain>
        <tissue evidence="5">Whole cell</tissue>
    </source>
</reference>
<keyword evidence="2 4" id="KW-0647">Proteasome</keyword>
<dbReference type="CDD" id="cd03760">
    <property type="entry name" value="proteasome_beta_type_4"/>
    <property type="match status" value="1"/>
</dbReference>
<dbReference type="AlphaFoldDB" id="A0AAV8UL44"/>
<comment type="similarity">
    <text evidence="4">Belongs to the peptidase T1B family.</text>
</comment>
<comment type="function">
    <text evidence="4">Non-catalytic component of the proteasome.</text>
</comment>